<evidence type="ECO:0000313" key="2">
    <source>
        <dbReference type="Proteomes" id="UP000565723"/>
    </source>
</evidence>
<organism evidence="1 2">
    <name type="scientific">Ruegeria pomeroyi</name>
    <dbReference type="NCBI Taxonomy" id="89184"/>
    <lineage>
        <taxon>Bacteria</taxon>
        <taxon>Pseudomonadati</taxon>
        <taxon>Pseudomonadota</taxon>
        <taxon>Alphaproteobacteria</taxon>
        <taxon>Rhodobacterales</taxon>
        <taxon>Roseobacteraceae</taxon>
        <taxon>Ruegeria</taxon>
    </lineage>
</organism>
<gene>
    <name evidence="1" type="ORF">HW564_00370</name>
</gene>
<evidence type="ECO:0000313" key="1">
    <source>
        <dbReference type="EMBL" id="NVK95355.1"/>
    </source>
</evidence>
<comment type="caution">
    <text evidence="1">The sequence shown here is derived from an EMBL/GenBank/DDBJ whole genome shotgun (WGS) entry which is preliminary data.</text>
</comment>
<dbReference type="EMBL" id="JABXIY010000003">
    <property type="protein sequence ID" value="NVK95355.1"/>
    <property type="molecule type" value="Genomic_DNA"/>
</dbReference>
<sequence length="209" mass="23234">MPIRPETAKTPRRGYKSCSVPVSDARTTAQPAYEAGTVRNVAATCDGWRSTWGMPVEAHVPSKSWLKGSITLKCKSILAAAILASSTLPAFADCTANEKVEVLRELKTNFLTGDYDAFFAASDPAEAIPDNVEHDTKVQLIQYIGVPVKCMDMVRKRYSDNFETLVSVFLGRDNQMVFLVFSVLKVDDEHQILGVQLSTDYNEIFQYVR</sequence>
<protein>
    <submittedName>
        <fullName evidence="1">Uncharacterized protein</fullName>
    </submittedName>
</protein>
<reference evidence="1 2" key="1">
    <citation type="journal article" date="2020" name="Proc. Natl. Acad. Sci. U.S.A.">
        <title>Ecological drivers of bacterial community assembly in synthetic phycospheres.</title>
        <authorList>
            <person name="Fu H."/>
            <person name="Uchimiya M."/>
            <person name="Gore J."/>
            <person name="Moran M.A."/>
        </authorList>
    </citation>
    <scope>NUCLEOTIDE SEQUENCE [LARGE SCALE GENOMIC DNA]</scope>
    <source>
        <strain evidence="1">HF-Din03</strain>
    </source>
</reference>
<proteinExistence type="predicted"/>
<name>A0A850LCW4_9RHOB</name>
<dbReference type="AlphaFoldDB" id="A0A850LCW4"/>
<dbReference type="Proteomes" id="UP000565723">
    <property type="component" value="Unassembled WGS sequence"/>
</dbReference>
<accession>A0A850LCW4</accession>